<dbReference type="CDD" id="cd06260">
    <property type="entry name" value="DUF820-like"/>
    <property type="match status" value="1"/>
</dbReference>
<dbReference type="KEGG" id="dfs:HGD76_02920"/>
<dbReference type="GO" id="GO:0004519">
    <property type="term" value="F:endonuclease activity"/>
    <property type="evidence" value="ECO:0007669"/>
    <property type="project" value="UniProtKB-KW"/>
</dbReference>
<keyword evidence="2" id="KW-0255">Endonuclease</keyword>
<dbReference type="Proteomes" id="UP000502433">
    <property type="component" value="Chromosome"/>
</dbReference>
<gene>
    <name evidence="2" type="ORF">HGD76_02920</name>
</gene>
<reference evidence="2 3" key="2">
    <citation type="submission" date="2020-04" db="EMBL/GenBank/DDBJ databases">
        <authorList>
            <person name="Fomenkov A."/>
            <person name="Anton B.P."/>
            <person name="Roberts R.J."/>
        </authorList>
    </citation>
    <scope>NUCLEOTIDE SEQUENCE [LARGE SCALE GENOMIC DNA]</scope>
    <source>
        <strain evidence="2 3">CCAP 1403/13f</strain>
    </source>
</reference>
<dbReference type="PANTHER" id="PTHR36558:SF1">
    <property type="entry name" value="RESTRICTION ENDONUCLEASE DOMAIN-CONTAINING PROTEIN-RELATED"/>
    <property type="match status" value="1"/>
</dbReference>
<keyword evidence="2" id="KW-0540">Nuclease</keyword>
<dbReference type="InterPro" id="IPR011335">
    <property type="entry name" value="Restrct_endonuc-II-like"/>
</dbReference>
<dbReference type="Pfam" id="PF05685">
    <property type="entry name" value="Uma2"/>
    <property type="match status" value="1"/>
</dbReference>
<dbReference type="RefSeq" id="WP_148762346.1">
    <property type="nucleotide sequence ID" value="NZ_CP051206.1"/>
</dbReference>
<feature type="domain" description="Putative restriction endonuclease" evidence="1">
    <location>
        <begin position="10"/>
        <end position="177"/>
    </location>
</feature>
<dbReference type="EMBL" id="CP051206">
    <property type="protein sequence ID" value="QJB43335.1"/>
    <property type="molecule type" value="Genomic_DNA"/>
</dbReference>
<dbReference type="PANTHER" id="PTHR36558">
    <property type="entry name" value="GLR1098 PROTEIN"/>
    <property type="match status" value="1"/>
</dbReference>
<evidence type="ECO:0000313" key="2">
    <source>
        <dbReference type="EMBL" id="QJB43335.1"/>
    </source>
</evidence>
<organism evidence="2 3">
    <name type="scientific">Dolichospermum flos-aquae CCAP 1403/13F</name>
    <dbReference type="NCBI Taxonomy" id="315271"/>
    <lineage>
        <taxon>Bacteria</taxon>
        <taxon>Bacillati</taxon>
        <taxon>Cyanobacteriota</taxon>
        <taxon>Cyanophyceae</taxon>
        <taxon>Nostocales</taxon>
        <taxon>Aphanizomenonaceae</taxon>
        <taxon>Dolichospermum</taxon>
    </lineage>
</organism>
<evidence type="ECO:0000313" key="3">
    <source>
        <dbReference type="Proteomes" id="UP000502433"/>
    </source>
</evidence>
<reference evidence="2 3" key="1">
    <citation type="submission" date="2020-04" db="EMBL/GenBank/DDBJ databases">
        <title>Genome-Wide Identification of 5-Methylcytosine Sites in Bacterial Genomes By High-Throughput Sequencing of MspJI Restriction Fragments.</title>
        <authorList>
            <person name="Wu V."/>
        </authorList>
    </citation>
    <scope>NUCLEOTIDE SEQUENCE [LARGE SCALE GENOMIC DNA]</scope>
    <source>
        <strain evidence="2 3">CCAP 1403/13f</strain>
    </source>
</reference>
<dbReference type="Gene3D" id="3.90.1570.10">
    <property type="entry name" value="tt1808, chain A"/>
    <property type="match status" value="1"/>
</dbReference>
<dbReference type="AlphaFoldDB" id="A0A6H2BUS5"/>
<sequence>MQSPLNILTVEEYLDAEKSSDIRHEYVAGQVFAMAGASEEHNLIAGNIYAILRPHLRGSSCRAFVSDMKVKVKIRNANIFYYPDIIVTCDPEDKERYFKTRPNLIIEVLSNSTATIDKREKRINYQTIDSLKEYVLIYQNQIKVEVYRQDNQGNWSTEVLGKDDKLRLESVNLTLTMADIYEDVLKQLNVKN</sequence>
<evidence type="ECO:0000259" key="1">
    <source>
        <dbReference type="Pfam" id="PF05685"/>
    </source>
</evidence>
<dbReference type="InterPro" id="IPR008538">
    <property type="entry name" value="Uma2"/>
</dbReference>
<dbReference type="InterPro" id="IPR012296">
    <property type="entry name" value="Nuclease_put_TT1808"/>
</dbReference>
<keyword evidence="2" id="KW-0378">Hydrolase</keyword>
<protein>
    <submittedName>
        <fullName evidence="2">Uma2 family endonuclease</fullName>
    </submittedName>
</protein>
<accession>A0A6H2BUS5</accession>
<proteinExistence type="predicted"/>
<dbReference type="SUPFAM" id="SSF52980">
    <property type="entry name" value="Restriction endonuclease-like"/>
    <property type="match status" value="1"/>
</dbReference>
<name>A0A6H2BUS5_DOLFA</name>